<organism evidence="1">
    <name type="scientific">marine sediment metagenome</name>
    <dbReference type="NCBI Taxonomy" id="412755"/>
    <lineage>
        <taxon>unclassified sequences</taxon>
        <taxon>metagenomes</taxon>
        <taxon>ecological metagenomes</taxon>
    </lineage>
</organism>
<feature type="non-terminal residue" evidence="1">
    <location>
        <position position="1"/>
    </location>
</feature>
<comment type="caution">
    <text evidence="1">The sequence shown here is derived from an EMBL/GenBank/DDBJ whole genome shotgun (WGS) entry which is preliminary data.</text>
</comment>
<evidence type="ECO:0000313" key="1">
    <source>
        <dbReference type="EMBL" id="KKL58352.1"/>
    </source>
</evidence>
<dbReference type="Gene3D" id="2.60.120.260">
    <property type="entry name" value="Galactose-binding domain-like"/>
    <property type="match status" value="1"/>
</dbReference>
<protein>
    <recommendedName>
        <fullName evidence="2">CBM-cenC domain-containing protein</fullName>
    </recommendedName>
</protein>
<dbReference type="EMBL" id="LAZR01029855">
    <property type="protein sequence ID" value="KKL58352.1"/>
    <property type="molecule type" value="Genomic_DNA"/>
</dbReference>
<accession>A0A0F9G4Z6</accession>
<proteinExistence type="predicted"/>
<evidence type="ECO:0008006" key="2">
    <source>
        <dbReference type="Google" id="ProtNLM"/>
    </source>
</evidence>
<reference evidence="1" key="1">
    <citation type="journal article" date="2015" name="Nature">
        <title>Complex archaea that bridge the gap between prokaryotes and eukaryotes.</title>
        <authorList>
            <person name="Spang A."/>
            <person name="Saw J.H."/>
            <person name="Jorgensen S.L."/>
            <person name="Zaremba-Niedzwiedzka K."/>
            <person name="Martijn J."/>
            <person name="Lind A.E."/>
            <person name="van Eijk R."/>
            <person name="Schleper C."/>
            <person name="Guy L."/>
            <person name="Ettema T.J."/>
        </authorList>
    </citation>
    <scope>NUCLEOTIDE SEQUENCE</scope>
</reference>
<name>A0A0F9G4Z6_9ZZZZ</name>
<dbReference type="AlphaFoldDB" id="A0A0F9G4Z6"/>
<gene>
    <name evidence="1" type="ORF">LCGC14_2226220</name>
</gene>
<sequence>DDALVMVRNSKFAALRPEFFVTNQTHGSTVPLPTSPVDGYAYARAELIYLYARSDTAAPGSIGSLLTLHGFIRQDTGAVTLNTLYFNQDGAQTNTNNGTFRVVTVALRSKDVEVDSDPNAAGGGEPGFEGNLDNDLLSGGGILLMRNPDFESGDRDWTKSAGFINPYVDGVYGDEFMWRKSQIPDFPAYVEAIKRIAANEEFKNKKVHGWTFGKKMYTEPAGKELLQTFIDSGAKIAWEYYAGERDTAAVLRKELYGRLGQTIKGWEKSIPGMVKSIVFTIGNFSAPPHSINSDPHVDFKVHMDEQFNYLANAPECAGLFGIMGYKARYADEEIVRWTGRLFRHYCIEGKRNLLSDELGFKYVPGHITNADFDDGLEDWTVTAAAPDSVRAETISGLSAMLGRFMTPEHGDNHLWTKRFADQPNQVSQEIKNLTPGKLYSAKLYVADYQDYVKGESVRKKLAVSLNIDNVDMITEKCLVREVKGIRHACVGTFKGKAPPWMNHYRLVFRAKGTTAKLTISDWTDETTPGGAIGQEILYNFVEVQPYIED</sequence>